<dbReference type="SUPFAM" id="SSF47616">
    <property type="entry name" value="GST C-terminal domain-like"/>
    <property type="match status" value="1"/>
</dbReference>
<dbReference type="GO" id="GO:0016740">
    <property type="term" value="F:transferase activity"/>
    <property type="evidence" value="ECO:0007669"/>
    <property type="project" value="UniProtKB-KW"/>
</dbReference>
<dbReference type="PANTHER" id="PTHR44051:SF8">
    <property type="entry name" value="GLUTATHIONE S-TRANSFERASE GSTA"/>
    <property type="match status" value="1"/>
</dbReference>
<evidence type="ECO:0000259" key="2">
    <source>
        <dbReference type="PROSITE" id="PS50405"/>
    </source>
</evidence>
<dbReference type="SFLD" id="SFLDG00358">
    <property type="entry name" value="Main_(cytGST)"/>
    <property type="match status" value="1"/>
</dbReference>
<gene>
    <name evidence="3" type="ORF">FAA97_10305</name>
</gene>
<dbReference type="InterPro" id="IPR040079">
    <property type="entry name" value="Glutathione_S-Trfase"/>
</dbReference>
<comment type="caution">
    <text evidence="3">The sequence shown here is derived from an EMBL/GenBank/DDBJ whole genome shotgun (WGS) entry which is preliminary data.</text>
</comment>
<protein>
    <submittedName>
        <fullName evidence="3">Glutathione S-transferase family protein</fullName>
    </submittedName>
</protein>
<dbReference type="InterPro" id="IPR010987">
    <property type="entry name" value="Glutathione-S-Trfase_C-like"/>
</dbReference>
<keyword evidence="3" id="KW-0808">Transferase</keyword>
<dbReference type="InterPro" id="IPR004046">
    <property type="entry name" value="GST_C"/>
</dbReference>
<feature type="domain" description="GST C-terminal" evidence="2">
    <location>
        <begin position="95"/>
        <end position="219"/>
    </location>
</feature>
<dbReference type="Proteomes" id="UP000308828">
    <property type="component" value="Unassembled WGS sequence"/>
</dbReference>
<accession>A0A4S8P2P3</accession>
<sequence>MLKIYGVYKSRATRILWLVEELGIPFELVPVLQAYKLADPMAPDVRINTRSPEFLAVNPMGSIPTIDDDGLVLNESLAQTLYVAKKHGGPLAPKEVVEDAQMMQWTLFAATSIETDALKISMANTEGRLTTEAGQAEAKALARILSRAFGVLEHHFATHSHLVGERFTVADINVAEIVRYAQAFQPLFDAHPKTAEWLNRMQARPGFKSMWEKRLAEVE</sequence>
<dbReference type="PROSITE" id="PS50405">
    <property type="entry name" value="GST_CTER"/>
    <property type="match status" value="1"/>
</dbReference>
<evidence type="ECO:0000313" key="4">
    <source>
        <dbReference type="Proteomes" id="UP000308828"/>
    </source>
</evidence>
<evidence type="ECO:0000259" key="1">
    <source>
        <dbReference type="PROSITE" id="PS50404"/>
    </source>
</evidence>
<organism evidence="3 4">
    <name type="scientific">Peteryoungia ipomoeae</name>
    <dbReference type="NCBI Taxonomy" id="1210932"/>
    <lineage>
        <taxon>Bacteria</taxon>
        <taxon>Pseudomonadati</taxon>
        <taxon>Pseudomonadota</taxon>
        <taxon>Alphaproteobacteria</taxon>
        <taxon>Hyphomicrobiales</taxon>
        <taxon>Rhizobiaceae</taxon>
        <taxon>Peteryoungia</taxon>
    </lineage>
</organism>
<dbReference type="Pfam" id="PF00043">
    <property type="entry name" value="GST_C"/>
    <property type="match status" value="1"/>
</dbReference>
<keyword evidence="4" id="KW-1185">Reference proteome</keyword>
<dbReference type="PANTHER" id="PTHR44051">
    <property type="entry name" value="GLUTATHIONE S-TRANSFERASE-RELATED"/>
    <property type="match status" value="1"/>
</dbReference>
<dbReference type="OrthoDB" id="9810080at2"/>
<dbReference type="SUPFAM" id="SSF52833">
    <property type="entry name" value="Thioredoxin-like"/>
    <property type="match status" value="1"/>
</dbReference>
<dbReference type="EMBL" id="STGV01000003">
    <property type="protein sequence ID" value="THV23012.1"/>
    <property type="molecule type" value="Genomic_DNA"/>
</dbReference>
<dbReference type="InterPro" id="IPR004045">
    <property type="entry name" value="Glutathione_S-Trfase_N"/>
</dbReference>
<dbReference type="CDD" id="cd03207">
    <property type="entry name" value="GST_C_8"/>
    <property type="match status" value="1"/>
</dbReference>
<dbReference type="Gene3D" id="1.20.1050.10">
    <property type="match status" value="1"/>
</dbReference>
<dbReference type="AlphaFoldDB" id="A0A4S8P2P3"/>
<dbReference type="Gene3D" id="3.40.30.10">
    <property type="entry name" value="Glutaredoxin"/>
    <property type="match status" value="1"/>
</dbReference>
<dbReference type="Pfam" id="PF13409">
    <property type="entry name" value="GST_N_2"/>
    <property type="match status" value="1"/>
</dbReference>
<dbReference type="InterPro" id="IPR036249">
    <property type="entry name" value="Thioredoxin-like_sf"/>
</dbReference>
<reference evidence="3 4" key="1">
    <citation type="submission" date="2019-04" db="EMBL/GenBank/DDBJ databases">
        <title>Genome sequence of strain shin9-1.</title>
        <authorList>
            <person name="Gao J."/>
            <person name="Sun J."/>
        </authorList>
    </citation>
    <scope>NUCLEOTIDE SEQUENCE [LARGE SCALE GENOMIC DNA]</scope>
    <source>
        <strain evidence="4">shin9-1</strain>
    </source>
</reference>
<proteinExistence type="predicted"/>
<feature type="domain" description="GST N-terminal" evidence="1">
    <location>
        <begin position="1"/>
        <end position="91"/>
    </location>
</feature>
<evidence type="ECO:0000313" key="3">
    <source>
        <dbReference type="EMBL" id="THV23012.1"/>
    </source>
</evidence>
<dbReference type="InterPro" id="IPR036282">
    <property type="entry name" value="Glutathione-S-Trfase_C_sf"/>
</dbReference>
<dbReference type="RefSeq" id="WP_136598457.1">
    <property type="nucleotide sequence ID" value="NZ_STGV01000003.1"/>
</dbReference>
<dbReference type="PROSITE" id="PS50404">
    <property type="entry name" value="GST_NTER"/>
    <property type="match status" value="1"/>
</dbReference>
<dbReference type="SFLD" id="SFLDS00019">
    <property type="entry name" value="Glutathione_Transferase_(cytos"/>
    <property type="match status" value="1"/>
</dbReference>
<dbReference type="CDD" id="cd03046">
    <property type="entry name" value="GST_N_GTT1_like"/>
    <property type="match status" value="1"/>
</dbReference>
<name>A0A4S8P2P3_9HYPH</name>